<dbReference type="PANTHER" id="PTHR43381:SF4">
    <property type="entry name" value="EUKARYOTIC TRANSLATION INITIATION FACTOR 5B"/>
    <property type="match status" value="1"/>
</dbReference>
<dbReference type="PANTHER" id="PTHR43381">
    <property type="entry name" value="TRANSLATION INITIATION FACTOR IF-2-RELATED"/>
    <property type="match status" value="1"/>
</dbReference>
<dbReference type="Gene3D" id="3.40.50.300">
    <property type="entry name" value="P-loop containing nucleotide triphosphate hydrolases"/>
    <property type="match status" value="1"/>
</dbReference>
<evidence type="ECO:0000256" key="8">
    <source>
        <dbReference type="RuleBase" id="RU000644"/>
    </source>
</evidence>
<dbReference type="InterPro" id="IPR006847">
    <property type="entry name" value="IF2_N"/>
</dbReference>
<dbReference type="NCBIfam" id="TIGR00487">
    <property type="entry name" value="IF-2"/>
    <property type="match status" value="1"/>
</dbReference>
<evidence type="ECO:0000313" key="11">
    <source>
        <dbReference type="Proteomes" id="UP000281261"/>
    </source>
</evidence>
<dbReference type="Pfam" id="PF00009">
    <property type="entry name" value="GTP_EFTU"/>
    <property type="match status" value="1"/>
</dbReference>
<dbReference type="Gene3D" id="3.40.50.10050">
    <property type="entry name" value="Translation initiation factor IF- 2, domain 3"/>
    <property type="match status" value="1"/>
</dbReference>
<evidence type="ECO:0000256" key="7">
    <source>
        <dbReference type="HAMAP-Rule" id="MF_00100"/>
    </source>
</evidence>
<dbReference type="InterPro" id="IPR036925">
    <property type="entry name" value="TIF_IF2_dom3_sf"/>
</dbReference>
<dbReference type="FunFam" id="3.40.50.300:FF:000019">
    <property type="entry name" value="Translation initiation factor IF-2"/>
    <property type="match status" value="1"/>
</dbReference>
<dbReference type="AlphaFoldDB" id="A0A420ZCN2"/>
<dbReference type="CDD" id="cd01887">
    <property type="entry name" value="IF2_eIF5B"/>
    <property type="match status" value="1"/>
</dbReference>
<keyword evidence="6 7" id="KW-0342">GTP-binding</keyword>
<comment type="caution">
    <text evidence="7">Lacks conserved residue(s) required for the propagation of feature annotation.</text>
</comment>
<evidence type="ECO:0000256" key="2">
    <source>
        <dbReference type="ARBA" id="ARBA00020675"/>
    </source>
</evidence>
<keyword evidence="5 7" id="KW-0648">Protein biosynthesis</keyword>
<feature type="binding site" evidence="7">
    <location>
        <begin position="214"/>
        <end position="217"/>
    </location>
    <ligand>
        <name>GTP</name>
        <dbReference type="ChEBI" id="CHEBI:37565"/>
    </ligand>
</feature>
<sequence length="611" mass="65271">MIICSLNFFSPLTLVVHMENEKKQIVLPEILTVKELAESFGVPVTEVIKELLKDGVLASINDNIDFETAAVVADDFGFEVIQAEKEAGTYNGNDDENVSAANQKPRAPVVTVMGHVDHGKPSLLDYIRKTKVAGGESGGITQHIGAYQVEYKNRKITFLDTPGHEAFSAIRAQGTKVTDVVVLVVAADEGIKPQTIEAIELAKAAGVPMVVAITKIDKPEANVERVEQELAAHEIVAEKWGGQSVIISVSAKTGEGVDELLDLILLTADMQELKAEVEGPASGIIIETKHEKRVGVLGTLLIKRGTLKIGDPFVVGYHIGKVKSMENYAGKRIKEAGPSMPVQITGFSAAPSAGETLKVVKSEKEAKNLAALEAKRATTRKASVKTSGLSKLTSSIKAAHAQNIAIVLKADVQGSLEAIKNQIAKIKTDKGQINVVSDGLGDINESDVLSAEGESALVVGFKVGITPGAMTMAKKDGIKTAIYDVIYELTDDLTKVLLESIGSERVEISVGSATVLKIFRDGKKDKIIGMKVIKGKAVPGNLVRFTRDGEIVGEGEIKTIKHLTEEVSKATPGENFGFEVAISAKIKEEDKAEFVQVEHRKATIDNGQSSS</sequence>
<evidence type="ECO:0000256" key="5">
    <source>
        <dbReference type="ARBA" id="ARBA00022917"/>
    </source>
</evidence>
<proteinExistence type="inferred from homology"/>
<comment type="caution">
    <text evidence="10">The sequence shown here is derived from an EMBL/GenBank/DDBJ whole genome shotgun (WGS) entry which is preliminary data.</text>
</comment>
<organism evidence="10 11">
    <name type="scientific">candidate division Kazan bacterium</name>
    <dbReference type="NCBI Taxonomy" id="2202143"/>
    <lineage>
        <taxon>Bacteria</taxon>
        <taxon>Bacteria division Kazan-3B-28</taxon>
    </lineage>
</organism>
<name>A0A420ZCN2_UNCK3</name>
<reference evidence="10 11" key="1">
    <citation type="submission" date="2018-06" db="EMBL/GenBank/DDBJ databases">
        <title>Extensive metabolic versatility and redundancy in microbially diverse, dynamic hydrothermal sediments.</title>
        <authorList>
            <person name="Dombrowski N."/>
            <person name="Teske A."/>
            <person name="Baker B.J."/>
        </authorList>
    </citation>
    <scope>NUCLEOTIDE SEQUENCE [LARGE SCALE GENOMIC DNA]</scope>
    <source>
        <strain evidence="10">B79_G16</strain>
    </source>
</reference>
<dbReference type="GO" id="GO:0005737">
    <property type="term" value="C:cytoplasm"/>
    <property type="evidence" value="ECO:0007669"/>
    <property type="project" value="UniProtKB-SubCell"/>
</dbReference>
<feature type="binding site" evidence="7">
    <location>
        <begin position="160"/>
        <end position="164"/>
    </location>
    <ligand>
        <name>GTP</name>
        <dbReference type="ChEBI" id="CHEBI:37565"/>
    </ligand>
</feature>
<dbReference type="GO" id="GO:0003924">
    <property type="term" value="F:GTPase activity"/>
    <property type="evidence" value="ECO:0007669"/>
    <property type="project" value="UniProtKB-UniRule"/>
</dbReference>
<dbReference type="InterPro" id="IPR044145">
    <property type="entry name" value="IF2_II"/>
</dbReference>
<dbReference type="PROSITE" id="PS51722">
    <property type="entry name" value="G_TR_2"/>
    <property type="match status" value="1"/>
</dbReference>
<dbReference type="HAMAP" id="MF_00100_B">
    <property type="entry name" value="IF_2_B"/>
    <property type="match status" value="1"/>
</dbReference>
<dbReference type="Pfam" id="PF04760">
    <property type="entry name" value="IF2_N"/>
    <property type="match status" value="1"/>
</dbReference>
<dbReference type="InterPro" id="IPR053905">
    <property type="entry name" value="EF-G-like_DII"/>
</dbReference>
<dbReference type="Pfam" id="PF22042">
    <property type="entry name" value="EF-G_D2"/>
    <property type="match status" value="1"/>
</dbReference>
<dbReference type="FunFam" id="3.40.50.10050:FF:000001">
    <property type="entry name" value="Translation initiation factor IF-2"/>
    <property type="match status" value="1"/>
</dbReference>
<dbReference type="NCBIfam" id="TIGR00231">
    <property type="entry name" value="small_GTP"/>
    <property type="match status" value="1"/>
</dbReference>
<evidence type="ECO:0000256" key="4">
    <source>
        <dbReference type="ARBA" id="ARBA00022741"/>
    </source>
</evidence>
<dbReference type="GO" id="GO:0003743">
    <property type="term" value="F:translation initiation factor activity"/>
    <property type="evidence" value="ECO:0007669"/>
    <property type="project" value="UniProtKB-UniRule"/>
</dbReference>
<dbReference type="InterPro" id="IPR027417">
    <property type="entry name" value="P-loop_NTPase"/>
</dbReference>
<dbReference type="InterPro" id="IPR023115">
    <property type="entry name" value="TIF_IF2_dom3"/>
</dbReference>
<dbReference type="Pfam" id="PF11987">
    <property type="entry name" value="IF-2"/>
    <property type="match status" value="1"/>
</dbReference>
<dbReference type="InterPro" id="IPR000178">
    <property type="entry name" value="TF_IF2_bacterial-like"/>
</dbReference>
<keyword evidence="4 7" id="KW-0547">Nucleotide-binding</keyword>
<dbReference type="GO" id="GO:0005525">
    <property type="term" value="F:GTP binding"/>
    <property type="evidence" value="ECO:0007669"/>
    <property type="project" value="UniProtKB-KW"/>
</dbReference>
<protein>
    <recommendedName>
        <fullName evidence="2 7">Translation initiation factor IF-2</fullName>
    </recommendedName>
</protein>
<dbReference type="FunFam" id="2.40.30.10:FF:000054">
    <property type="entry name" value="Translation initiation factor IF-2"/>
    <property type="match status" value="1"/>
</dbReference>
<evidence type="ECO:0000313" key="10">
    <source>
        <dbReference type="EMBL" id="RLC37373.1"/>
    </source>
</evidence>
<dbReference type="Gene3D" id="2.40.30.10">
    <property type="entry name" value="Translation factors"/>
    <property type="match status" value="2"/>
</dbReference>
<evidence type="ECO:0000259" key="9">
    <source>
        <dbReference type="PROSITE" id="PS51722"/>
    </source>
</evidence>
<evidence type="ECO:0000256" key="6">
    <source>
        <dbReference type="ARBA" id="ARBA00023134"/>
    </source>
</evidence>
<gene>
    <name evidence="7" type="primary">infB</name>
    <name evidence="10" type="ORF">DRH29_02120</name>
</gene>
<dbReference type="InterPro" id="IPR009000">
    <property type="entry name" value="Transl_B-barrel_sf"/>
</dbReference>
<dbReference type="EMBL" id="QMNG01000005">
    <property type="protein sequence ID" value="RLC37373.1"/>
    <property type="molecule type" value="Genomic_DNA"/>
</dbReference>
<comment type="function">
    <text evidence="7 8">One of the essential components for the initiation of protein synthesis. Protects formylmethionyl-tRNA from spontaneous hydrolysis and promotes its binding to the 30S ribosomal subunits. Also involved in the hydrolysis of GTP during the formation of the 70S ribosomal complex.</text>
</comment>
<keyword evidence="3 7" id="KW-0396">Initiation factor</keyword>
<dbReference type="SUPFAM" id="SSF52540">
    <property type="entry name" value="P-loop containing nucleoside triphosphate hydrolases"/>
    <property type="match status" value="1"/>
</dbReference>
<evidence type="ECO:0000256" key="1">
    <source>
        <dbReference type="ARBA" id="ARBA00007733"/>
    </source>
</evidence>
<accession>A0A420ZCN2</accession>
<dbReference type="SUPFAM" id="SSF52156">
    <property type="entry name" value="Initiation factor IF2/eIF5b, domain 3"/>
    <property type="match status" value="1"/>
</dbReference>
<feature type="domain" description="Tr-type G" evidence="9">
    <location>
        <begin position="105"/>
        <end position="274"/>
    </location>
</feature>
<dbReference type="InterPro" id="IPR000795">
    <property type="entry name" value="T_Tr_GTP-bd_dom"/>
</dbReference>
<dbReference type="InterPro" id="IPR015760">
    <property type="entry name" value="TIF_IF2"/>
</dbReference>
<keyword evidence="7" id="KW-0963">Cytoplasm</keyword>
<feature type="region of interest" description="G-domain" evidence="7">
    <location>
        <begin position="108"/>
        <end position="256"/>
    </location>
</feature>
<comment type="similarity">
    <text evidence="1 7 8">Belongs to the TRAFAC class translation factor GTPase superfamily. Classic translation factor GTPase family. IF-2 subfamily.</text>
</comment>
<dbReference type="CDD" id="cd03702">
    <property type="entry name" value="IF2_mtIF2_II"/>
    <property type="match status" value="1"/>
</dbReference>
<dbReference type="InterPro" id="IPR005225">
    <property type="entry name" value="Small_GTP-bd"/>
</dbReference>
<dbReference type="SUPFAM" id="SSF50447">
    <property type="entry name" value="Translation proteins"/>
    <property type="match status" value="2"/>
</dbReference>
<dbReference type="Proteomes" id="UP000281261">
    <property type="component" value="Unassembled WGS sequence"/>
</dbReference>
<evidence type="ECO:0000256" key="3">
    <source>
        <dbReference type="ARBA" id="ARBA00022540"/>
    </source>
</evidence>
<comment type="subcellular location">
    <subcellularLocation>
        <location evidence="7">Cytoplasm</location>
    </subcellularLocation>
</comment>